<reference evidence="1 2" key="1">
    <citation type="submission" date="2024-10" db="EMBL/GenBank/DDBJ databases">
        <title>Novel secondary metabolite-producing bacteria for plant disease control.</title>
        <authorList>
            <person name="Chevrette M."/>
        </authorList>
    </citation>
    <scope>NUCLEOTIDE SEQUENCE [LARGE SCALE GENOMIC DNA]</scope>
    <source>
        <strain evidence="1 2">J30 TE3557</strain>
    </source>
</reference>
<protein>
    <submittedName>
        <fullName evidence="1">Uncharacterized protein</fullName>
    </submittedName>
</protein>
<gene>
    <name evidence="1" type="ORF">ABIA52_000697</name>
</gene>
<dbReference type="Pfam" id="PF19381">
    <property type="entry name" value="DUF5956"/>
    <property type="match status" value="1"/>
</dbReference>
<organism evidence="1 2">
    <name type="scientific">Paenarthrobacter histidinolovorans</name>
    <dbReference type="NCBI Taxonomy" id="43664"/>
    <lineage>
        <taxon>Bacteria</taxon>
        <taxon>Bacillati</taxon>
        <taxon>Actinomycetota</taxon>
        <taxon>Actinomycetes</taxon>
        <taxon>Micrococcales</taxon>
        <taxon>Micrococcaceae</taxon>
        <taxon>Paenarthrobacter</taxon>
    </lineage>
</organism>
<proteinExistence type="predicted"/>
<dbReference type="RefSeq" id="WP_404593579.1">
    <property type="nucleotide sequence ID" value="NZ_JBIYEW010000003.1"/>
</dbReference>
<comment type="caution">
    <text evidence="1">The sequence shown here is derived from an EMBL/GenBank/DDBJ whole genome shotgun (WGS) entry which is preliminary data.</text>
</comment>
<sequence length="152" mass="17010">MVNMIHDPWECTELQEPPKDWIRATENGWGALVVWAAGPGNVARVRSAPDDRYGSIARLPGDGEQKKQFLLTEADLSSIDDDIDAYLADAGIPPRPRGFNWFIRRPSGADLDDDTFWGAIWDATTKRLPHEGLHPSMMTGPAKEAMARFYQD</sequence>
<dbReference type="EMBL" id="JBIYEW010000003">
    <property type="protein sequence ID" value="MFK4637808.1"/>
    <property type="molecule type" value="Genomic_DNA"/>
</dbReference>
<evidence type="ECO:0000313" key="1">
    <source>
        <dbReference type="EMBL" id="MFK4637808.1"/>
    </source>
</evidence>
<dbReference type="Proteomes" id="UP001620520">
    <property type="component" value="Unassembled WGS sequence"/>
</dbReference>
<keyword evidence="2" id="KW-1185">Reference proteome</keyword>
<accession>A0ABW8N2I3</accession>
<evidence type="ECO:0000313" key="2">
    <source>
        <dbReference type="Proteomes" id="UP001620520"/>
    </source>
</evidence>
<name>A0ABW8N2I3_9MICC</name>
<dbReference type="InterPro" id="IPR046000">
    <property type="entry name" value="DUF5956"/>
</dbReference>